<dbReference type="Proteomes" id="UP000499080">
    <property type="component" value="Unassembled WGS sequence"/>
</dbReference>
<sequence length="129" mass="15522">MRINNIFKFAQQFLYEDLTPYRSSRLHQEYEQFSNVEFPFDDIIRVQDISQTFWGSAADAVGYIQSMSTFQTFRAVNLREADKLLHNYQYSILDILESNTTPERTPLAYRKDYFLILCRRRRTENKNLK</sequence>
<evidence type="ECO:0000313" key="1">
    <source>
        <dbReference type="EMBL" id="GBM96136.1"/>
    </source>
</evidence>
<reference evidence="1 2" key="1">
    <citation type="journal article" date="2019" name="Sci. Rep.">
        <title>Orb-weaving spider Araneus ventricosus genome elucidates the spidroin gene catalogue.</title>
        <authorList>
            <person name="Kono N."/>
            <person name="Nakamura H."/>
            <person name="Ohtoshi R."/>
            <person name="Moran D.A.P."/>
            <person name="Shinohara A."/>
            <person name="Yoshida Y."/>
            <person name="Fujiwara M."/>
            <person name="Mori M."/>
            <person name="Tomita M."/>
            <person name="Arakawa K."/>
        </authorList>
    </citation>
    <scope>NUCLEOTIDE SEQUENCE [LARGE SCALE GENOMIC DNA]</scope>
</reference>
<dbReference type="EMBL" id="BGPR01004117">
    <property type="protein sequence ID" value="GBM96136.1"/>
    <property type="molecule type" value="Genomic_DNA"/>
</dbReference>
<evidence type="ECO:0000313" key="2">
    <source>
        <dbReference type="Proteomes" id="UP000499080"/>
    </source>
</evidence>
<accession>A0A4Y2K3L9</accession>
<gene>
    <name evidence="1" type="ORF">AVEN_153261_1</name>
</gene>
<keyword evidence="2" id="KW-1185">Reference proteome</keyword>
<protein>
    <submittedName>
        <fullName evidence="1">Uncharacterized protein</fullName>
    </submittedName>
</protein>
<dbReference type="AlphaFoldDB" id="A0A4Y2K3L9"/>
<name>A0A4Y2K3L9_ARAVE</name>
<dbReference type="OrthoDB" id="8123669at2759"/>
<comment type="caution">
    <text evidence="1">The sequence shown here is derived from an EMBL/GenBank/DDBJ whole genome shotgun (WGS) entry which is preliminary data.</text>
</comment>
<organism evidence="1 2">
    <name type="scientific">Araneus ventricosus</name>
    <name type="common">Orbweaver spider</name>
    <name type="synonym">Epeira ventricosa</name>
    <dbReference type="NCBI Taxonomy" id="182803"/>
    <lineage>
        <taxon>Eukaryota</taxon>
        <taxon>Metazoa</taxon>
        <taxon>Ecdysozoa</taxon>
        <taxon>Arthropoda</taxon>
        <taxon>Chelicerata</taxon>
        <taxon>Arachnida</taxon>
        <taxon>Araneae</taxon>
        <taxon>Araneomorphae</taxon>
        <taxon>Entelegynae</taxon>
        <taxon>Araneoidea</taxon>
        <taxon>Araneidae</taxon>
        <taxon>Araneus</taxon>
    </lineage>
</organism>
<proteinExistence type="predicted"/>